<feature type="region of interest" description="Disordered" evidence="1">
    <location>
        <begin position="429"/>
        <end position="451"/>
    </location>
</feature>
<dbReference type="EMBL" id="JAZHXI010000003">
    <property type="protein sequence ID" value="KAL2072978.1"/>
    <property type="molecule type" value="Genomic_DNA"/>
</dbReference>
<evidence type="ECO:0000256" key="2">
    <source>
        <dbReference type="SAM" id="Phobius"/>
    </source>
</evidence>
<gene>
    <name evidence="3" type="ORF">VTL71DRAFT_10302</name>
</gene>
<evidence type="ECO:0000313" key="3">
    <source>
        <dbReference type="EMBL" id="KAL2072978.1"/>
    </source>
</evidence>
<evidence type="ECO:0008006" key="5">
    <source>
        <dbReference type="Google" id="ProtNLM"/>
    </source>
</evidence>
<accession>A0ABR4CSL6</accession>
<comment type="caution">
    <text evidence="3">The sequence shown here is derived from an EMBL/GenBank/DDBJ whole genome shotgun (WGS) entry which is preliminary data.</text>
</comment>
<sequence>MMDQTRCPGNFLLDVASIGLGAVSALTFLSNGYRMKRIANSISLSAGLLNEAGRDVNSNEALFKDNFEQRFSGALAKCKKEYDQIAAAVQKVHSWKKSETDEDAVAMPKTHWKKLAWGLGMTDKEFSEFEDEIDQSRKTAYMAQFVVQLVILQVNAQKRELSSYEQLSLYRVKKDMGDILELLHQLGVGNVMMFSLQEPTKPANTTQVAQAVDEVKLGDNTGSISSVTIRNPTEISVPIPLKKRNHKPGLVPPPPPGYVPTNPPPGFTCPAPFRYKGPDVYEMHRISLGPREKGLKQTTFRFLGMPFEINRRETNVFIACDKIPMSLDDIKAFLERNKDAATKQPIIETLLGVPAATSAAVYSYLSTKTDARTHQSHTWTVECIVPAPMGTEESKIRKMWSKKGQTATSHLVVYKGVYIVRPQPPRFPPVPVMRPPGRHSSISSRSHPKPAAKFELSQQEVENVINDYLASFSTLYDDVPVEQRGAALKAIVLPVEGDSDYESSSSWSGSSRSLVDD</sequence>
<keyword evidence="2" id="KW-1133">Transmembrane helix</keyword>
<feature type="compositionally biased region" description="Low complexity" evidence="1">
    <location>
        <begin position="502"/>
        <end position="517"/>
    </location>
</feature>
<protein>
    <recommendedName>
        <fullName evidence="5">Fungal N-terminal domain-containing protein</fullName>
    </recommendedName>
</protein>
<feature type="region of interest" description="Disordered" evidence="1">
    <location>
        <begin position="497"/>
        <end position="517"/>
    </location>
</feature>
<keyword evidence="2" id="KW-0812">Transmembrane</keyword>
<name>A0ABR4CSL6_9HELO</name>
<evidence type="ECO:0000256" key="1">
    <source>
        <dbReference type="SAM" id="MobiDB-lite"/>
    </source>
</evidence>
<proteinExistence type="predicted"/>
<dbReference type="Proteomes" id="UP001595075">
    <property type="component" value="Unassembled WGS sequence"/>
</dbReference>
<keyword evidence="2" id="KW-0472">Membrane</keyword>
<reference evidence="3 4" key="1">
    <citation type="journal article" date="2024" name="Commun. Biol.">
        <title>Comparative genomic analysis of thermophilic fungi reveals convergent evolutionary adaptations and gene losses.</title>
        <authorList>
            <person name="Steindorff A.S."/>
            <person name="Aguilar-Pontes M.V."/>
            <person name="Robinson A.J."/>
            <person name="Andreopoulos B."/>
            <person name="LaButti K."/>
            <person name="Kuo A."/>
            <person name="Mondo S."/>
            <person name="Riley R."/>
            <person name="Otillar R."/>
            <person name="Haridas S."/>
            <person name="Lipzen A."/>
            <person name="Grimwood J."/>
            <person name="Schmutz J."/>
            <person name="Clum A."/>
            <person name="Reid I.D."/>
            <person name="Moisan M.C."/>
            <person name="Butler G."/>
            <person name="Nguyen T.T.M."/>
            <person name="Dewar K."/>
            <person name="Conant G."/>
            <person name="Drula E."/>
            <person name="Henrissat B."/>
            <person name="Hansel C."/>
            <person name="Singer S."/>
            <person name="Hutchinson M.I."/>
            <person name="de Vries R.P."/>
            <person name="Natvig D.O."/>
            <person name="Powell A.J."/>
            <person name="Tsang A."/>
            <person name="Grigoriev I.V."/>
        </authorList>
    </citation>
    <scope>NUCLEOTIDE SEQUENCE [LARGE SCALE GENOMIC DNA]</scope>
    <source>
        <strain evidence="3 4">CBS 494.80</strain>
    </source>
</reference>
<organism evidence="3 4">
    <name type="scientific">Oculimacula yallundae</name>
    <dbReference type="NCBI Taxonomy" id="86028"/>
    <lineage>
        <taxon>Eukaryota</taxon>
        <taxon>Fungi</taxon>
        <taxon>Dikarya</taxon>
        <taxon>Ascomycota</taxon>
        <taxon>Pezizomycotina</taxon>
        <taxon>Leotiomycetes</taxon>
        <taxon>Helotiales</taxon>
        <taxon>Ploettnerulaceae</taxon>
        <taxon>Oculimacula</taxon>
    </lineage>
</organism>
<evidence type="ECO:0000313" key="4">
    <source>
        <dbReference type="Proteomes" id="UP001595075"/>
    </source>
</evidence>
<feature type="transmembrane region" description="Helical" evidence="2">
    <location>
        <begin position="12"/>
        <end position="33"/>
    </location>
</feature>
<keyword evidence="4" id="KW-1185">Reference proteome</keyword>